<proteinExistence type="predicted"/>
<evidence type="ECO:0000313" key="2">
    <source>
        <dbReference type="EMBL" id="BBO66944.1"/>
    </source>
</evidence>
<evidence type="ECO:0000256" key="1">
    <source>
        <dbReference type="SAM" id="MobiDB-lite"/>
    </source>
</evidence>
<keyword evidence="3" id="KW-1185">Reference proteome</keyword>
<name>A0A5K7YKW9_9BACT</name>
<evidence type="ECO:0000313" key="3">
    <source>
        <dbReference type="Proteomes" id="UP000427906"/>
    </source>
</evidence>
<organism evidence="2 3">
    <name type="scientific">Desulfosarcina alkanivorans</name>
    <dbReference type="NCBI Taxonomy" id="571177"/>
    <lineage>
        <taxon>Bacteria</taxon>
        <taxon>Pseudomonadati</taxon>
        <taxon>Thermodesulfobacteriota</taxon>
        <taxon>Desulfobacteria</taxon>
        <taxon>Desulfobacterales</taxon>
        <taxon>Desulfosarcinaceae</taxon>
        <taxon>Desulfosarcina</taxon>
    </lineage>
</organism>
<sequence length="49" mass="5951">MIDRIDHHPTPTNYDEYDQRSGKDRRRIPTMLDPDVDKRKGDRRKNKGR</sequence>
<accession>A0A5K7YKW9</accession>
<dbReference type="Proteomes" id="UP000427906">
    <property type="component" value="Chromosome"/>
</dbReference>
<dbReference type="KEGG" id="dalk:DSCA_08740"/>
<feature type="region of interest" description="Disordered" evidence="1">
    <location>
        <begin position="1"/>
        <end position="49"/>
    </location>
</feature>
<dbReference type="EMBL" id="AP021874">
    <property type="protein sequence ID" value="BBO66944.1"/>
    <property type="molecule type" value="Genomic_DNA"/>
</dbReference>
<gene>
    <name evidence="2" type="ORF">DSCA_08740</name>
</gene>
<protein>
    <submittedName>
        <fullName evidence="2">Uncharacterized protein</fullName>
    </submittedName>
</protein>
<reference evidence="2 3" key="1">
    <citation type="submission" date="2019-11" db="EMBL/GenBank/DDBJ databases">
        <title>Comparative genomics of hydrocarbon-degrading Desulfosarcina strains.</title>
        <authorList>
            <person name="Watanabe M."/>
            <person name="Kojima H."/>
            <person name="Fukui M."/>
        </authorList>
    </citation>
    <scope>NUCLEOTIDE SEQUENCE [LARGE SCALE GENOMIC DNA]</scope>
    <source>
        <strain evidence="2 3">PL12</strain>
    </source>
</reference>
<dbReference type="AlphaFoldDB" id="A0A5K7YKW9"/>